<proteinExistence type="predicted"/>
<dbReference type="PANTHER" id="PTHR32141:SF117">
    <property type="entry name" value="FBD DOMAIN-CONTAINING PROTEIN"/>
    <property type="match status" value="1"/>
</dbReference>
<evidence type="ECO:0000313" key="4">
    <source>
        <dbReference type="Proteomes" id="UP001231189"/>
    </source>
</evidence>
<name>A0AAD8RKI5_LOLMU</name>
<dbReference type="InterPro" id="IPR055302">
    <property type="entry name" value="F-box_dom-containing"/>
</dbReference>
<gene>
    <name evidence="3" type="ORF">QYE76_000755</name>
</gene>
<dbReference type="Pfam" id="PF08387">
    <property type="entry name" value="FBD"/>
    <property type="match status" value="1"/>
</dbReference>
<feature type="region of interest" description="Disordered" evidence="1">
    <location>
        <begin position="1"/>
        <end position="44"/>
    </location>
</feature>
<dbReference type="Pfam" id="PF24758">
    <property type="entry name" value="LRR_At5g56370"/>
    <property type="match status" value="1"/>
</dbReference>
<dbReference type="Proteomes" id="UP001231189">
    <property type="component" value="Unassembled WGS sequence"/>
</dbReference>
<dbReference type="SMART" id="SM00579">
    <property type="entry name" value="FBD"/>
    <property type="match status" value="1"/>
</dbReference>
<evidence type="ECO:0000256" key="1">
    <source>
        <dbReference type="SAM" id="MobiDB-lite"/>
    </source>
</evidence>
<dbReference type="InterPro" id="IPR055411">
    <property type="entry name" value="LRR_FXL15/At3g58940/PEG3-like"/>
</dbReference>
<dbReference type="InterPro" id="IPR006566">
    <property type="entry name" value="FBD"/>
</dbReference>
<protein>
    <recommendedName>
        <fullName evidence="2">FBD domain-containing protein</fullName>
    </recommendedName>
</protein>
<sequence length="308" mass="34997">MEMEAGGQCSRKRKSAELGSLEEKLVGRSFSHKPPQKPKRSGPYRSTGFRCVRINSSSLRCIGVEGFSYQRGLKFLDLVVENAPSLKSLLQLGSCGFLHISVISAPKLETLGYLSPDSSSRLVFDSTVIQGFKVDSFTTTVRTVKILAVEIYALSLDAVVDLMRCFPSLEKLYLQSDGPGKTNLWRRKHQNLIRSLDIRLKTVVWRYYRGIKSHVDFATFFLLNARVLELMTFEVHDKDYNDAFFAQQREMLQVDSRASRGARLRFTSDWSYHYISLDPSVHDLDPADPFERTQPPKADTNFMLCGNC</sequence>
<feature type="domain" description="FBD" evidence="2">
    <location>
        <begin position="194"/>
        <end position="267"/>
    </location>
</feature>
<keyword evidence="4" id="KW-1185">Reference proteome</keyword>
<organism evidence="3 4">
    <name type="scientific">Lolium multiflorum</name>
    <name type="common">Italian ryegrass</name>
    <name type="synonym">Lolium perenne subsp. multiflorum</name>
    <dbReference type="NCBI Taxonomy" id="4521"/>
    <lineage>
        <taxon>Eukaryota</taxon>
        <taxon>Viridiplantae</taxon>
        <taxon>Streptophyta</taxon>
        <taxon>Embryophyta</taxon>
        <taxon>Tracheophyta</taxon>
        <taxon>Spermatophyta</taxon>
        <taxon>Magnoliopsida</taxon>
        <taxon>Liliopsida</taxon>
        <taxon>Poales</taxon>
        <taxon>Poaceae</taxon>
        <taxon>BOP clade</taxon>
        <taxon>Pooideae</taxon>
        <taxon>Poodae</taxon>
        <taxon>Poeae</taxon>
        <taxon>Poeae Chloroplast Group 2 (Poeae type)</taxon>
        <taxon>Loliodinae</taxon>
        <taxon>Loliinae</taxon>
        <taxon>Lolium</taxon>
    </lineage>
</organism>
<evidence type="ECO:0000313" key="3">
    <source>
        <dbReference type="EMBL" id="KAK1626440.1"/>
    </source>
</evidence>
<dbReference type="EMBL" id="JAUUTY010000005">
    <property type="protein sequence ID" value="KAK1626440.1"/>
    <property type="molecule type" value="Genomic_DNA"/>
</dbReference>
<reference evidence="3" key="1">
    <citation type="submission" date="2023-07" db="EMBL/GenBank/DDBJ databases">
        <title>A chromosome-level genome assembly of Lolium multiflorum.</title>
        <authorList>
            <person name="Chen Y."/>
            <person name="Copetti D."/>
            <person name="Kolliker R."/>
            <person name="Studer B."/>
        </authorList>
    </citation>
    <scope>NUCLEOTIDE SEQUENCE</scope>
    <source>
        <strain evidence="3">02402/16</strain>
        <tissue evidence="3">Leaf</tissue>
    </source>
</reference>
<feature type="compositionally biased region" description="Basic residues" evidence="1">
    <location>
        <begin position="30"/>
        <end position="42"/>
    </location>
</feature>
<evidence type="ECO:0000259" key="2">
    <source>
        <dbReference type="SMART" id="SM00579"/>
    </source>
</evidence>
<accession>A0AAD8RKI5</accession>
<dbReference type="AlphaFoldDB" id="A0AAD8RKI5"/>
<dbReference type="PANTHER" id="PTHR32141">
    <property type="match status" value="1"/>
</dbReference>
<comment type="caution">
    <text evidence="3">The sequence shown here is derived from an EMBL/GenBank/DDBJ whole genome shotgun (WGS) entry which is preliminary data.</text>
</comment>